<feature type="transmembrane region" description="Helical" evidence="2">
    <location>
        <begin position="12"/>
        <end position="30"/>
    </location>
</feature>
<name>A0A0F9EJ70_9ZZZZ</name>
<accession>A0A0F9EJ70</accession>
<dbReference type="EMBL" id="LAZR01024744">
    <property type="protein sequence ID" value="KKL74143.1"/>
    <property type="molecule type" value="Genomic_DNA"/>
</dbReference>
<dbReference type="AlphaFoldDB" id="A0A0F9EJ70"/>
<organism evidence="3">
    <name type="scientific">marine sediment metagenome</name>
    <dbReference type="NCBI Taxonomy" id="412755"/>
    <lineage>
        <taxon>unclassified sequences</taxon>
        <taxon>metagenomes</taxon>
        <taxon>ecological metagenomes</taxon>
    </lineage>
</organism>
<feature type="non-terminal residue" evidence="3">
    <location>
        <position position="71"/>
    </location>
</feature>
<evidence type="ECO:0000256" key="1">
    <source>
        <dbReference type="SAM" id="Coils"/>
    </source>
</evidence>
<reference evidence="3" key="1">
    <citation type="journal article" date="2015" name="Nature">
        <title>Complex archaea that bridge the gap between prokaryotes and eukaryotes.</title>
        <authorList>
            <person name="Spang A."/>
            <person name="Saw J.H."/>
            <person name="Jorgensen S.L."/>
            <person name="Zaremba-Niedzwiedzka K."/>
            <person name="Martijn J."/>
            <person name="Lind A.E."/>
            <person name="van Eijk R."/>
            <person name="Schleper C."/>
            <person name="Guy L."/>
            <person name="Ettema T.J."/>
        </authorList>
    </citation>
    <scope>NUCLEOTIDE SEQUENCE</scope>
</reference>
<protein>
    <recommendedName>
        <fullName evidence="4">DNA recombination protein RmuC</fullName>
    </recommendedName>
</protein>
<evidence type="ECO:0000313" key="3">
    <source>
        <dbReference type="EMBL" id="KKL74143.1"/>
    </source>
</evidence>
<keyword evidence="1" id="KW-0175">Coiled coil</keyword>
<feature type="coiled-coil region" evidence="1">
    <location>
        <begin position="33"/>
        <end position="60"/>
    </location>
</feature>
<comment type="caution">
    <text evidence="3">The sequence shown here is derived from an EMBL/GenBank/DDBJ whole genome shotgun (WGS) entry which is preliminary data.</text>
</comment>
<sequence>MSIQLLTNIDWLNVGIGFLVGGTLLGIAFSQTRARLTRQLNELEQQQTLLQAQLAEKQQQHISLLDEHDLL</sequence>
<keyword evidence="2" id="KW-0472">Membrane</keyword>
<proteinExistence type="predicted"/>
<keyword evidence="2" id="KW-0812">Transmembrane</keyword>
<gene>
    <name evidence="3" type="ORF">LCGC14_2067820</name>
</gene>
<evidence type="ECO:0008006" key="4">
    <source>
        <dbReference type="Google" id="ProtNLM"/>
    </source>
</evidence>
<keyword evidence="2" id="KW-1133">Transmembrane helix</keyword>
<evidence type="ECO:0000256" key="2">
    <source>
        <dbReference type="SAM" id="Phobius"/>
    </source>
</evidence>